<evidence type="ECO:0000313" key="3">
    <source>
        <dbReference type="EMBL" id="MDZ8161151.1"/>
    </source>
</evidence>
<feature type="domain" description="UspA" evidence="2">
    <location>
        <begin position="1"/>
        <end position="125"/>
    </location>
</feature>
<keyword evidence="4" id="KW-1185">Reference proteome</keyword>
<dbReference type="Proteomes" id="UP001291912">
    <property type="component" value="Unassembled WGS sequence"/>
</dbReference>
<sequence>MSEPIVVAVTESASTVHAVEWAAARAAAHGARLLLLASSPEHGDTEAVPTARILLDAEEARIAQIAARLGIAIDVEARIVRGDLAHLLVEESEGAGMIVLGHDPAEHALARHVVSGAHCAVAVIPARDDTVRRGVVVGIDDSEVTEAAVAFAVDEAVRRGEPLIAASAWLPAPMPGDLTGSGDYLIGSADPAGLYPVDLAPVAADRIERALAPVRAAHPEVEVQTRVEETDAARLLTDLARDASVLIVGTHGRGALARFFLGSVSTAVLDDPASPTIAVR</sequence>
<evidence type="ECO:0000259" key="2">
    <source>
        <dbReference type="Pfam" id="PF00582"/>
    </source>
</evidence>
<dbReference type="PANTHER" id="PTHR31964">
    <property type="entry name" value="ADENINE NUCLEOTIDE ALPHA HYDROLASES-LIKE SUPERFAMILY PROTEIN"/>
    <property type="match status" value="1"/>
</dbReference>
<evidence type="ECO:0000313" key="4">
    <source>
        <dbReference type="Proteomes" id="UP001291912"/>
    </source>
</evidence>
<comment type="similarity">
    <text evidence="1">Belongs to the universal stress protein A family.</text>
</comment>
<evidence type="ECO:0000256" key="1">
    <source>
        <dbReference type="ARBA" id="ARBA00008791"/>
    </source>
</evidence>
<name>A0ABU5N501_9MICO</name>
<protein>
    <submittedName>
        <fullName evidence="3">Universal stress protein</fullName>
    </submittedName>
</protein>
<comment type="caution">
    <text evidence="3">The sequence shown here is derived from an EMBL/GenBank/DDBJ whole genome shotgun (WGS) entry which is preliminary data.</text>
</comment>
<feature type="domain" description="UspA" evidence="2">
    <location>
        <begin position="135"/>
        <end position="280"/>
    </location>
</feature>
<dbReference type="Gene3D" id="3.40.50.620">
    <property type="entry name" value="HUPs"/>
    <property type="match status" value="2"/>
</dbReference>
<organism evidence="3 4">
    <name type="scientific">Microbacterium aquimaris</name>
    <dbReference type="NCBI Taxonomy" id="459816"/>
    <lineage>
        <taxon>Bacteria</taxon>
        <taxon>Bacillati</taxon>
        <taxon>Actinomycetota</taxon>
        <taxon>Actinomycetes</taxon>
        <taxon>Micrococcales</taxon>
        <taxon>Microbacteriaceae</taxon>
        <taxon>Microbacterium</taxon>
    </lineage>
</organism>
<accession>A0ABU5N501</accession>
<dbReference type="PANTHER" id="PTHR31964:SF113">
    <property type="entry name" value="USPA DOMAIN-CONTAINING PROTEIN"/>
    <property type="match status" value="1"/>
</dbReference>
<gene>
    <name evidence="3" type="ORF">R2Q92_04830</name>
</gene>
<dbReference type="EMBL" id="JAWJYN010000001">
    <property type="protein sequence ID" value="MDZ8161151.1"/>
    <property type="molecule type" value="Genomic_DNA"/>
</dbReference>
<dbReference type="RefSeq" id="WP_194423796.1">
    <property type="nucleotide sequence ID" value="NZ_BAAAPT010000001.1"/>
</dbReference>
<dbReference type="InterPro" id="IPR006015">
    <property type="entry name" value="Universal_stress_UspA"/>
</dbReference>
<reference evidence="3 4" key="1">
    <citation type="submission" date="2023-10" db="EMBL/GenBank/DDBJ databases">
        <title>Microbacterium xanthum sp. nov., isolated from seaweed.</title>
        <authorList>
            <person name="Lee S.D."/>
        </authorList>
    </citation>
    <scope>NUCLEOTIDE SEQUENCE [LARGE SCALE GENOMIC DNA]</scope>
    <source>
        <strain evidence="3 4">KCTC 19124</strain>
    </source>
</reference>
<dbReference type="Pfam" id="PF00582">
    <property type="entry name" value="Usp"/>
    <property type="match status" value="2"/>
</dbReference>
<dbReference type="PRINTS" id="PR01438">
    <property type="entry name" value="UNVRSLSTRESS"/>
</dbReference>
<dbReference type="SUPFAM" id="SSF52402">
    <property type="entry name" value="Adenine nucleotide alpha hydrolases-like"/>
    <property type="match status" value="2"/>
</dbReference>
<proteinExistence type="inferred from homology"/>
<dbReference type="InterPro" id="IPR014729">
    <property type="entry name" value="Rossmann-like_a/b/a_fold"/>
</dbReference>
<dbReference type="InterPro" id="IPR006016">
    <property type="entry name" value="UspA"/>
</dbReference>